<dbReference type="OrthoDB" id="7893156at2759"/>
<name>A0A034WGG0_BACDO</name>
<dbReference type="Gene3D" id="1.20.1080.10">
    <property type="entry name" value="Glycerol uptake facilitator protein"/>
    <property type="match status" value="1"/>
</dbReference>
<dbReference type="GO" id="GO:0005886">
    <property type="term" value="C:plasma membrane"/>
    <property type="evidence" value="ECO:0007669"/>
    <property type="project" value="TreeGrafter"/>
</dbReference>
<keyword evidence="2 5" id="KW-0812">Transmembrane</keyword>
<feature type="transmembrane region" description="Helical" evidence="6">
    <location>
        <begin position="82"/>
        <end position="103"/>
    </location>
</feature>
<keyword evidence="3 6" id="KW-1133">Transmembrane helix</keyword>
<dbReference type="RefSeq" id="XP_011205473.2">
    <property type="nucleotide sequence ID" value="XM_011207171.4"/>
</dbReference>
<reference evidence="7" key="1">
    <citation type="journal article" date="2014" name="BMC Genomics">
        <title>Characterizing the developmental transcriptome of the oriental fruit fly, Bactrocera dorsalis (Diptera: Tephritidae) through comparative genomic analysis with Drosophila melanogaster utilizing modENCODE datasets.</title>
        <authorList>
            <person name="Geib S.M."/>
            <person name="Calla B."/>
            <person name="Hall B."/>
            <person name="Hou S."/>
            <person name="Manoukis N.C."/>
        </authorList>
    </citation>
    <scope>NUCLEOTIDE SEQUENCE</scope>
    <source>
        <strain evidence="7">Punador</strain>
    </source>
</reference>
<evidence type="ECO:0000256" key="3">
    <source>
        <dbReference type="ARBA" id="ARBA00022989"/>
    </source>
</evidence>
<protein>
    <submittedName>
        <fullName evidence="7">Lens fiber major intrinsic protein</fullName>
    </submittedName>
</protein>
<dbReference type="GO" id="GO:0015267">
    <property type="term" value="F:channel activity"/>
    <property type="evidence" value="ECO:0007669"/>
    <property type="project" value="InterPro"/>
</dbReference>
<dbReference type="KEGG" id="bdr:105227687"/>
<evidence type="ECO:0000256" key="5">
    <source>
        <dbReference type="RuleBase" id="RU000477"/>
    </source>
</evidence>
<dbReference type="InterPro" id="IPR023271">
    <property type="entry name" value="Aquaporin-like"/>
</dbReference>
<sequence length="230" mass="25418">MKFNKLFFVQIFGEFCAASMWMQLHCYGIDPLVAEGGVMSYGLCDGCALMIIIQTFGCVSGAYMNPCLTVAGVIMGKLKWDLAIFYVIMQYLGTMLGLILAYYTTPAMTRSDLYCVTDLSPQTSILGGCLLEFLMTSAWVLAQCSAWDKRTQGIQESISLRMGAVMMSLVLCAGYMTGLSMNSAKSLAGALFNWHWKNNWIYHATTYPAAILMSLVHKFLLNEGSKPAEE</sequence>
<feature type="transmembrane region" description="Helical" evidence="6">
    <location>
        <begin position="162"/>
        <end position="180"/>
    </location>
</feature>
<dbReference type="InterPro" id="IPR000425">
    <property type="entry name" value="MIP"/>
</dbReference>
<dbReference type="Pfam" id="PF00230">
    <property type="entry name" value="MIP"/>
    <property type="match status" value="1"/>
</dbReference>
<dbReference type="InterPro" id="IPR034294">
    <property type="entry name" value="Aquaporin_transptr"/>
</dbReference>
<dbReference type="AlphaFoldDB" id="A0A034WGG0"/>
<organism evidence="7">
    <name type="scientific">Bactrocera dorsalis</name>
    <name type="common">Oriental fruit fly</name>
    <name type="synonym">Dacus dorsalis</name>
    <dbReference type="NCBI Taxonomy" id="27457"/>
    <lineage>
        <taxon>Eukaryota</taxon>
        <taxon>Metazoa</taxon>
        <taxon>Ecdysozoa</taxon>
        <taxon>Arthropoda</taxon>
        <taxon>Hexapoda</taxon>
        <taxon>Insecta</taxon>
        <taxon>Pterygota</taxon>
        <taxon>Neoptera</taxon>
        <taxon>Endopterygota</taxon>
        <taxon>Diptera</taxon>
        <taxon>Brachycera</taxon>
        <taxon>Muscomorpha</taxon>
        <taxon>Tephritoidea</taxon>
        <taxon>Tephritidae</taxon>
        <taxon>Bactrocera</taxon>
        <taxon>Bactrocera</taxon>
    </lineage>
</organism>
<comment type="similarity">
    <text evidence="5">Belongs to the MIP/aquaporin (TC 1.A.8) family.</text>
</comment>
<evidence type="ECO:0000256" key="2">
    <source>
        <dbReference type="ARBA" id="ARBA00022692"/>
    </source>
</evidence>
<evidence type="ECO:0000313" key="7">
    <source>
        <dbReference type="EMBL" id="JAC53422.1"/>
    </source>
</evidence>
<accession>A0A034WGG0</accession>
<feature type="transmembrane region" description="Helical" evidence="6">
    <location>
        <begin position="50"/>
        <end position="75"/>
    </location>
</feature>
<evidence type="ECO:0000256" key="4">
    <source>
        <dbReference type="ARBA" id="ARBA00023136"/>
    </source>
</evidence>
<evidence type="ECO:0000256" key="6">
    <source>
        <dbReference type="SAM" id="Phobius"/>
    </source>
</evidence>
<dbReference type="PANTHER" id="PTHR19139:SF270">
    <property type="entry name" value="ENTOMOGLYCEROPORIN 1-RELATED"/>
    <property type="match status" value="1"/>
</dbReference>
<proteinExistence type="inferred from homology"/>
<keyword evidence="5" id="KW-0813">Transport</keyword>
<feature type="transmembrane region" description="Helical" evidence="6">
    <location>
        <begin position="200"/>
        <end position="221"/>
    </location>
</feature>
<gene>
    <name evidence="7" type="primary">MIP</name>
</gene>
<keyword evidence="4 6" id="KW-0472">Membrane</keyword>
<dbReference type="EMBL" id="GAKP01005530">
    <property type="protein sequence ID" value="JAC53422.1"/>
    <property type="molecule type" value="Transcribed_RNA"/>
</dbReference>
<dbReference type="PRINTS" id="PR00783">
    <property type="entry name" value="MINTRINSICP"/>
</dbReference>
<dbReference type="SUPFAM" id="SSF81338">
    <property type="entry name" value="Aquaporin-like"/>
    <property type="match status" value="1"/>
</dbReference>
<feature type="transmembrane region" description="Helical" evidence="6">
    <location>
        <begin position="123"/>
        <end position="142"/>
    </location>
</feature>
<evidence type="ECO:0000256" key="1">
    <source>
        <dbReference type="ARBA" id="ARBA00004141"/>
    </source>
</evidence>
<comment type="subcellular location">
    <subcellularLocation>
        <location evidence="1">Membrane</location>
        <topology evidence="1">Multi-pass membrane protein</topology>
    </subcellularLocation>
</comment>
<dbReference type="PANTHER" id="PTHR19139">
    <property type="entry name" value="AQUAPORIN TRANSPORTER"/>
    <property type="match status" value="1"/>
</dbReference>